<dbReference type="PANTHER" id="PTHR13489">
    <property type="entry name" value="MINI-CHROMOSOME MAINTENANCE COMPLEX-BINDING PROTEIN"/>
    <property type="match status" value="1"/>
</dbReference>
<feature type="non-terminal residue" evidence="3">
    <location>
        <position position="1"/>
    </location>
</feature>
<evidence type="ECO:0000313" key="4">
    <source>
        <dbReference type="Proteomes" id="UP000243217"/>
    </source>
</evidence>
<evidence type="ECO:0000256" key="1">
    <source>
        <dbReference type="ARBA" id="ARBA00004123"/>
    </source>
</evidence>
<organism evidence="3 4">
    <name type="scientific">Thraustotheca clavata</name>
    <dbReference type="NCBI Taxonomy" id="74557"/>
    <lineage>
        <taxon>Eukaryota</taxon>
        <taxon>Sar</taxon>
        <taxon>Stramenopiles</taxon>
        <taxon>Oomycota</taxon>
        <taxon>Saprolegniomycetes</taxon>
        <taxon>Saprolegniales</taxon>
        <taxon>Achlyaceae</taxon>
        <taxon>Thraustotheca</taxon>
    </lineage>
</organism>
<dbReference type="Pfam" id="PF09739">
    <property type="entry name" value="MCM_bind"/>
    <property type="match status" value="2"/>
</dbReference>
<sequence length="294" mass="33640">VREVEFGYDVGFSTELPDITKWASTEWEKILGEQCNVHTVREEILKFLTATAAHGDKIVAELLLLLLLSRVYNRSDISMPFGHLSVNIIWPAMTHENAKAVEQSLHLVDYDIEYLHSGLLQVPDGTLLIVNEANMATGQLDDKGTHNIAALMTLVEHQALPYDFRFYKKEYNQDVKVLCLSTTKSMLPTSVHVPIQPSLEAVNTWSKPWLQCFRVYLAAYRHFVSDLGTEGAKFAEQWYVEKRKEDTEVGVDDLHRLVRLARLHALSQGHENVTQEDWNHIVQLHNVIQARIKK</sequence>
<accession>A0A1V9Z5W4</accession>
<dbReference type="OrthoDB" id="329666at2759"/>
<dbReference type="InterPro" id="IPR027417">
    <property type="entry name" value="P-loop_NTPase"/>
</dbReference>
<evidence type="ECO:0000313" key="3">
    <source>
        <dbReference type="EMBL" id="OQR93376.1"/>
    </source>
</evidence>
<evidence type="ECO:0000256" key="2">
    <source>
        <dbReference type="ARBA" id="ARBA00023242"/>
    </source>
</evidence>
<dbReference type="Gene3D" id="3.40.50.300">
    <property type="entry name" value="P-loop containing nucleotide triphosphate hydrolases"/>
    <property type="match status" value="1"/>
</dbReference>
<keyword evidence="4" id="KW-1185">Reference proteome</keyword>
<evidence type="ECO:0008006" key="5">
    <source>
        <dbReference type="Google" id="ProtNLM"/>
    </source>
</evidence>
<dbReference type="EMBL" id="JNBS01002258">
    <property type="protein sequence ID" value="OQR93376.1"/>
    <property type="molecule type" value="Genomic_DNA"/>
</dbReference>
<reference evidence="3 4" key="1">
    <citation type="journal article" date="2014" name="Genome Biol. Evol.">
        <title>The secreted proteins of Achlya hypogyna and Thraustotheca clavata identify the ancestral oomycete secretome and reveal gene acquisitions by horizontal gene transfer.</title>
        <authorList>
            <person name="Misner I."/>
            <person name="Blouin N."/>
            <person name="Leonard G."/>
            <person name="Richards T.A."/>
            <person name="Lane C.E."/>
        </authorList>
    </citation>
    <scope>NUCLEOTIDE SEQUENCE [LARGE SCALE GENOMIC DNA]</scope>
    <source>
        <strain evidence="3 4">ATCC 34112</strain>
    </source>
</reference>
<protein>
    <recommendedName>
        <fullName evidence="5">Mini-chromosome maintenance complex-binding protein</fullName>
    </recommendedName>
</protein>
<gene>
    <name evidence="3" type="ORF">THRCLA_08456</name>
</gene>
<dbReference type="GO" id="GO:0005634">
    <property type="term" value="C:nucleus"/>
    <property type="evidence" value="ECO:0007669"/>
    <property type="project" value="UniProtKB-SubCell"/>
</dbReference>
<dbReference type="PANTHER" id="PTHR13489:SF0">
    <property type="entry name" value="MINI-CHROMOSOME MAINTENANCE COMPLEX-BINDING PROTEIN"/>
    <property type="match status" value="1"/>
</dbReference>
<dbReference type="InterPro" id="IPR019140">
    <property type="entry name" value="MCM_complex-bd"/>
</dbReference>
<feature type="non-terminal residue" evidence="3">
    <location>
        <position position="294"/>
    </location>
</feature>
<dbReference type="Proteomes" id="UP000243217">
    <property type="component" value="Unassembled WGS sequence"/>
</dbReference>
<proteinExistence type="predicted"/>
<keyword evidence="2" id="KW-0539">Nucleus</keyword>
<dbReference type="GO" id="GO:0006261">
    <property type="term" value="P:DNA-templated DNA replication"/>
    <property type="evidence" value="ECO:0007669"/>
    <property type="project" value="TreeGrafter"/>
</dbReference>
<dbReference type="GO" id="GO:0003682">
    <property type="term" value="F:chromatin binding"/>
    <property type="evidence" value="ECO:0007669"/>
    <property type="project" value="TreeGrafter"/>
</dbReference>
<comment type="caution">
    <text evidence="3">The sequence shown here is derived from an EMBL/GenBank/DDBJ whole genome shotgun (WGS) entry which is preliminary data.</text>
</comment>
<name>A0A1V9Z5W4_9STRA</name>
<comment type="subcellular location">
    <subcellularLocation>
        <location evidence="1">Nucleus</location>
    </subcellularLocation>
</comment>
<dbReference type="AlphaFoldDB" id="A0A1V9Z5W4"/>
<dbReference type="STRING" id="74557.A0A1V9Z5W4"/>